<reference evidence="12" key="1">
    <citation type="submission" date="2021-02" db="EMBL/GenBank/DDBJ databases">
        <authorList>
            <person name="Nowell W R."/>
        </authorList>
    </citation>
    <scope>NUCLEOTIDE SEQUENCE</scope>
</reference>
<dbReference type="GO" id="GO:0016504">
    <property type="term" value="F:peptidase activator activity"/>
    <property type="evidence" value="ECO:0007669"/>
    <property type="project" value="InterPro"/>
</dbReference>
<evidence type="ECO:0000256" key="4">
    <source>
        <dbReference type="ARBA" id="ARBA00022490"/>
    </source>
</evidence>
<keyword evidence="4" id="KW-0963">Cytoplasm</keyword>
<dbReference type="InterPro" id="IPR016024">
    <property type="entry name" value="ARM-type_fold"/>
</dbReference>
<dbReference type="GO" id="GO:0010499">
    <property type="term" value="P:proteasomal ubiquitin-independent protein catabolic process"/>
    <property type="evidence" value="ECO:0007669"/>
    <property type="project" value="TreeGrafter"/>
</dbReference>
<evidence type="ECO:0000256" key="7">
    <source>
        <dbReference type="ARBA" id="ARBA00023204"/>
    </source>
</evidence>
<comment type="subcellular location">
    <subcellularLocation>
        <location evidence="2">Cytoplasm</location>
    </subcellularLocation>
    <subcellularLocation>
        <location evidence="1">Nucleus speckle</location>
    </subcellularLocation>
</comment>
<accession>A0A814SGU7</accession>
<organism evidence="12 13">
    <name type="scientific">Rotaria sordida</name>
    <dbReference type="NCBI Taxonomy" id="392033"/>
    <lineage>
        <taxon>Eukaryota</taxon>
        <taxon>Metazoa</taxon>
        <taxon>Spiralia</taxon>
        <taxon>Gnathifera</taxon>
        <taxon>Rotifera</taxon>
        <taxon>Eurotatoria</taxon>
        <taxon>Bdelloidea</taxon>
        <taxon>Philodinida</taxon>
        <taxon>Philodinidae</taxon>
        <taxon>Rotaria</taxon>
    </lineage>
</organism>
<dbReference type="SUPFAM" id="SSF48371">
    <property type="entry name" value="ARM repeat"/>
    <property type="match status" value="1"/>
</dbReference>
<dbReference type="Pfam" id="PF23096">
    <property type="entry name" value="HEAT_PSME4"/>
    <property type="match status" value="1"/>
</dbReference>
<keyword evidence="6" id="KW-0227">DNA damage</keyword>
<dbReference type="Gene3D" id="1.25.10.10">
    <property type="entry name" value="Leucine-rich Repeat Variant"/>
    <property type="match status" value="1"/>
</dbReference>
<evidence type="ECO:0000256" key="3">
    <source>
        <dbReference type="ARBA" id="ARBA00005739"/>
    </source>
</evidence>
<dbReference type="GO" id="GO:0006281">
    <property type="term" value="P:DNA repair"/>
    <property type="evidence" value="ECO:0007669"/>
    <property type="project" value="UniProtKB-KW"/>
</dbReference>
<feature type="domain" description="Proteasome activator Blm10 middle HEAT repeats region" evidence="10">
    <location>
        <begin position="74"/>
        <end position="522"/>
    </location>
</feature>
<dbReference type="InterPro" id="IPR032430">
    <property type="entry name" value="Blm10_mid"/>
</dbReference>
<comment type="caution">
    <text evidence="12">The sequence shown here is derived from an EMBL/GenBank/DDBJ whole genome shotgun (WGS) entry which is preliminary data.</text>
</comment>
<dbReference type="InterPro" id="IPR035309">
    <property type="entry name" value="PSME4"/>
</dbReference>
<dbReference type="Proteomes" id="UP000663864">
    <property type="component" value="Unassembled WGS sequence"/>
</dbReference>
<evidence type="ECO:0000259" key="10">
    <source>
        <dbReference type="Pfam" id="PF16507"/>
    </source>
</evidence>
<feature type="domain" description="Proteasome activator complex subunit 4-like HEAT repeat-like" evidence="11">
    <location>
        <begin position="886"/>
        <end position="983"/>
    </location>
</feature>
<dbReference type="PANTHER" id="PTHR32170">
    <property type="entry name" value="PROTEASOME ACTIVATOR COMPLEX SUBUNIT 4"/>
    <property type="match status" value="1"/>
</dbReference>
<keyword evidence="7" id="KW-0234">DNA repair</keyword>
<evidence type="ECO:0000256" key="2">
    <source>
        <dbReference type="ARBA" id="ARBA00004496"/>
    </source>
</evidence>
<keyword evidence="8" id="KW-0539">Nucleus</keyword>
<evidence type="ECO:0000259" key="11">
    <source>
        <dbReference type="Pfam" id="PF23096"/>
    </source>
</evidence>
<feature type="domain" description="Proteasome activator complex subunit 4 C-terminal" evidence="9">
    <location>
        <begin position="1263"/>
        <end position="1349"/>
    </location>
</feature>
<dbReference type="Pfam" id="PF11919">
    <property type="entry name" value="PSME4_C"/>
    <property type="match status" value="1"/>
</dbReference>
<evidence type="ECO:0000256" key="6">
    <source>
        <dbReference type="ARBA" id="ARBA00022763"/>
    </source>
</evidence>
<dbReference type="GO" id="GO:0005829">
    <property type="term" value="C:cytosol"/>
    <property type="evidence" value="ECO:0007669"/>
    <property type="project" value="TreeGrafter"/>
</dbReference>
<dbReference type="InterPro" id="IPR021843">
    <property type="entry name" value="PSME4_C"/>
</dbReference>
<dbReference type="Pfam" id="PF16507">
    <property type="entry name" value="HEAT_PSME4_mid"/>
    <property type="match status" value="1"/>
</dbReference>
<gene>
    <name evidence="12" type="ORF">ZHD862_LOCUS19967</name>
</gene>
<dbReference type="GO" id="GO:0070628">
    <property type="term" value="F:proteasome binding"/>
    <property type="evidence" value="ECO:0007669"/>
    <property type="project" value="InterPro"/>
</dbReference>
<evidence type="ECO:0000256" key="8">
    <source>
        <dbReference type="ARBA" id="ARBA00023242"/>
    </source>
</evidence>
<sequence>MYLINLFSNVAWYNIGYIDWEPWLAQIFTRILNRFSLPVGKNPASRDDCLYMMSDVAQWLVAMIGNGGSCLQYLRDLFTATKTFYHPSNTGEFQQYLIEFILKLVEQFVERVRLERKIRPHWTFVPHESHRLTEQDITDFVNCIKDYAFMSIFNEDYIEDAAKACQYLSILRPELIVPPIMKKLFLSIDNITEPGRFTLIMKCLPGIICQIVRQTSNYSEGQTYVLTLMMSILPCIDSNDFEKIAVTLEVLDAILKLVPCIDCSSAIHTRNDLTEIEKRVCLSTTQFEDFITDFLNRIFQMISIRSAEMFDDAVANDVFNEDDKFIQIIHQKIIKFLTGSLFSSKVRKFVAGLVRVIIKVNPIEILKYLLPQTCEHIENIMNNSQTAILMDHKGDIELTWHLVLFSELVRARGDALLIYKQMIMSVFHQCIRIVHKDSYEAIAKAAKHLLKSLSDLYSIDDQLSLENMDESFVDCLPIRAWGQHVDFDQLQVQYHFPTVDEIDFACEFVNTFIYAELQLLNEKCLNLSKEERLRSLTLIHYIAVGCLRMVSRIESNQIYALLPIYYGISQYDINKLCQYIGLNEALFKYKLGGKRQNPRFLTIKQITIQIKKFELYHFETFTEIDKQIVLKLFKLSINRYSDIRSNAQINLFTIVNDYFFSYQVIVDHIYAMLNRSDKVDHDQIKVCHLFSSIEYPSWTMMEKLWPSIIVCINHTNKLSIKTLIDEISTKISEEFHMHALIEDINEMSMRAATDLWDQLKPNEMGTCKERNQNNIQSYNNLMETLNLLLNDDKLTWGQHQISMSLMCLLLQKRVPIPLSCIRTLVDFIVHDNIELRKYAVIGMTALCRLQKPPRVYVEKSLDEILRHVCQQSSITIDDEKYYPGDRDDNLVAAEIVAGMIRGSKYWTLEMLDELWKNLIPFLTDVCNNLSSDNYSYWVFCFKYSMENQDPRRMHRLIDFLCSLIKNNQTIESASNERFRWRLVQELRNFQWRIPLVWCAINNFAKELLDHPFEIVRENIANILSMSLSFDIILPNGRSTRHPNIDQFINTICERLHQAIVAYEKTPFVPVNVSNQVVEIDFETRKALNLMETVIQLHTYLFDWCQQPVKIATIRIFPYLCEIESIVAKHNFSEDILTISRMRVAMTYLHADLLKALIEQVEKVCTSTKWQARRAAIEFVQNLIFYNLFNARPYAKCLNELLRRCLFDEYLEVRTIASMTLSGFYQCGYIELTREDLKYFNIMSKTHYFTKIDGKKATSTENLVKRHGGVLGLCAIVLSSPYDISKNVPEALILLCEHSQDPDPIQMSIKKCLSEFRHTHYNSWHEHQEKFTTDQLVTLADAFISHNYYV</sequence>
<evidence type="ECO:0000259" key="9">
    <source>
        <dbReference type="Pfam" id="PF11919"/>
    </source>
</evidence>
<proteinExistence type="inferred from homology"/>
<dbReference type="GO" id="GO:0016607">
    <property type="term" value="C:nuclear speck"/>
    <property type="evidence" value="ECO:0007669"/>
    <property type="project" value="UniProtKB-SubCell"/>
</dbReference>
<name>A0A814SGU7_9BILA</name>
<dbReference type="PANTHER" id="PTHR32170:SF3">
    <property type="entry name" value="PROTEASOME ACTIVATOR COMPLEX SUBUNIT 4"/>
    <property type="match status" value="1"/>
</dbReference>
<protein>
    <recommendedName>
        <fullName evidence="14">Proteasome activator complex subunit 4</fullName>
    </recommendedName>
</protein>
<evidence type="ECO:0000313" key="12">
    <source>
        <dbReference type="EMBL" id="CAF1147253.1"/>
    </source>
</evidence>
<comment type="similarity">
    <text evidence="3">Belongs to the BLM10 family.</text>
</comment>
<evidence type="ECO:0000256" key="1">
    <source>
        <dbReference type="ARBA" id="ARBA00004324"/>
    </source>
</evidence>
<keyword evidence="5" id="KW-0677">Repeat</keyword>
<dbReference type="InterPro" id="IPR055455">
    <property type="entry name" value="HEAT_PSME4"/>
</dbReference>
<evidence type="ECO:0000256" key="5">
    <source>
        <dbReference type="ARBA" id="ARBA00022737"/>
    </source>
</evidence>
<evidence type="ECO:0000313" key="13">
    <source>
        <dbReference type="Proteomes" id="UP000663864"/>
    </source>
</evidence>
<dbReference type="InterPro" id="IPR011989">
    <property type="entry name" value="ARM-like"/>
</dbReference>
<dbReference type="EMBL" id="CAJNOT010001113">
    <property type="protein sequence ID" value="CAF1147253.1"/>
    <property type="molecule type" value="Genomic_DNA"/>
</dbReference>
<evidence type="ECO:0008006" key="14">
    <source>
        <dbReference type="Google" id="ProtNLM"/>
    </source>
</evidence>